<dbReference type="PANTHER" id="PTHR24252:SF7">
    <property type="entry name" value="HYALIN"/>
    <property type="match status" value="1"/>
</dbReference>
<gene>
    <name evidence="5" type="ORF">AALO_G00278300</name>
</gene>
<dbReference type="AlphaFoldDB" id="A0AAV6FQS7"/>
<comment type="caution">
    <text evidence="5">The sequence shown here is derived from an EMBL/GenBank/DDBJ whole genome shotgun (WGS) entry which is preliminary data.</text>
</comment>
<dbReference type="GO" id="GO:0006508">
    <property type="term" value="P:proteolysis"/>
    <property type="evidence" value="ECO:0007669"/>
    <property type="project" value="InterPro"/>
</dbReference>
<protein>
    <recommendedName>
        <fullName evidence="4">Peptidase S1 domain-containing protein</fullName>
    </recommendedName>
</protein>
<evidence type="ECO:0000256" key="3">
    <source>
        <dbReference type="SAM" id="SignalP"/>
    </source>
</evidence>
<feature type="signal peptide" evidence="3">
    <location>
        <begin position="1"/>
        <end position="22"/>
    </location>
</feature>
<evidence type="ECO:0000256" key="2">
    <source>
        <dbReference type="SAM" id="MobiDB-lite"/>
    </source>
</evidence>
<feature type="domain" description="Peptidase S1" evidence="4">
    <location>
        <begin position="82"/>
        <end position="147"/>
    </location>
</feature>
<evidence type="ECO:0000256" key="1">
    <source>
        <dbReference type="ARBA" id="ARBA00023157"/>
    </source>
</evidence>
<name>A0AAV6FQS7_9TELE</name>
<keyword evidence="3" id="KW-0732">Signal</keyword>
<dbReference type="InterPro" id="IPR001254">
    <property type="entry name" value="Trypsin_dom"/>
</dbReference>
<feature type="chain" id="PRO_5043394799" description="Peptidase S1 domain-containing protein" evidence="3">
    <location>
        <begin position="23"/>
        <end position="147"/>
    </location>
</feature>
<dbReference type="PROSITE" id="PS50240">
    <property type="entry name" value="TRYPSIN_DOM"/>
    <property type="match status" value="1"/>
</dbReference>
<keyword evidence="1" id="KW-1015">Disulfide bond</keyword>
<dbReference type="InterPro" id="IPR043504">
    <property type="entry name" value="Peptidase_S1_PA_chymotrypsin"/>
</dbReference>
<evidence type="ECO:0000259" key="4">
    <source>
        <dbReference type="PROSITE" id="PS50240"/>
    </source>
</evidence>
<accession>A0AAV6FQS7</accession>
<organism evidence="5 6">
    <name type="scientific">Alosa alosa</name>
    <name type="common">allis shad</name>
    <dbReference type="NCBI Taxonomy" id="278164"/>
    <lineage>
        <taxon>Eukaryota</taxon>
        <taxon>Metazoa</taxon>
        <taxon>Chordata</taxon>
        <taxon>Craniata</taxon>
        <taxon>Vertebrata</taxon>
        <taxon>Euteleostomi</taxon>
        <taxon>Actinopterygii</taxon>
        <taxon>Neopterygii</taxon>
        <taxon>Teleostei</taxon>
        <taxon>Clupei</taxon>
        <taxon>Clupeiformes</taxon>
        <taxon>Clupeoidei</taxon>
        <taxon>Clupeidae</taxon>
        <taxon>Alosa</taxon>
    </lineage>
</organism>
<dbReference type="Pfam" id="PF00089">
    <property type="entry name" value="Trypsin"/>
    <property type="match status" value="1"/>
</dbReference>
<keyword evidence="6" id="KW-1185">Reference proteome</keyword>
<dbReference type="InterPro" id="IPR009003">
    <property type="entry name" value="Peptidase_S1_PA"/>
</dbReference>
<dbReference type="PANTHER" id="PTHR24252">
    <property type="entry name" value="ACROSIN-RELATED"/>
    <property type="match status" value="1"/>
</dbReference>
<dbReference type="GO" id="GO:0004252">
    <property type="term" value="F:serine-type endopeptidase activity"/>
    <property type="evidence" value="ECO:0007669"/>
    <property type="project" value="InterPro"/>
</dbReference>
<evidence type="ECO:0000313" key="6">
    <source>
        <dbReference type="Proteomes" id="UP000823561"/>
    </source>
</evidence>
<reference evidence="5" key="1">
    <citation type="submission" date="2020-10" db="EMBL/GenBank/DDBJ databases">
        <title>Chromosome-scale genome assembly of the Allis shad, Alosa alosa.</title>
        <authorList>
            <person name="Margot Z."/>
            <person name="Christophe K."/>
            <person name="Cabau C."/>
            <person name="Louis A."/>
            <person name="Berthelot C."/>
            <person name="Parey E."/>
            <person name="Roest Crollius H."/>
            <person name="Montfort J."/>
            <person name="Robinson-Rechavi M."/>
            <person name="Bucao C."/>
            <person name="Bouchez O."/>
            <person name="Gislard M."/>
            <person name="Lluch J."/>
            <person name="Milhes M."/>
            <person name="Lampietro C."/>
            <person name="Lopez Roques C."/>
            <person name="Donnadieu C."/>
            <person name="Braasch I."/>
            <person name="Desvignes T."/>
            <person name="Postlethwait J."/>
            <person name="Bobe J."/>
            <person name="Guiguen Y."/>
        </authorList>
    </citation>
    <scope>NUCLEOTIDE SEQUENCE</scope>
    <source>
        <strain evidence="5">M-15738</strain>
        <tissue evidence="5">Blood</tissue>
    </source>
</reference>
<dbReference type="EMBL" id="JADWDJ010000022">
    <property type="protein sequence ID" value="KAG5262736.1"/>
    <property type="molecule type" value="Genomic_DNA"/>
</dbReference>
<proteinExistence type="predicted"/>
<dbReference type="Proteomes" id="UP000823561">
    <property type="component" value="Chromosome 22"/>
</dbReference>
<evidence type="ECO:0000313" key="5">
    <source>
        <dbReference type="EMBL" id="KAG5262736.1"/>
    </source>
</evidence>
<feature type="region of interest" description="Disordered" evidence="2">
    <location>
        <begin position="32"/>
        <end position="70"/>
    </location>
</feature>
<dbReference type="SUPFAM" id="SSF50494">
    <property type="entry name" value="Trypsin-like serine proteases"/>
    <property type="match status" value="1"/>
</dbReference>
<sequence length="147" mass="15585">MEASRTWILAFVIMNLKCFSCTENATIAPNENITTPFPDITPETTSPGKGSTVPEMKSTTTATAGKRTSADMCGTAPLSSRIVGGQDATAGSWPWQVSLEEADSHVCGGSLINKEWVLSAAYCFSSASTSGWTIHLGRESLYSSNPN</sequence>
<dbReference type="Gene3D" id="2.40.10.10">
    <property type="entry name" value="Trypsin-like serine proteases"/>
    <property type="match status" value="2"/>
</dbReference>